<sequence length="613" mass="68060">MANRSRGSFQPGSQTDDAGRAYLDAIRLMQILTQWQLPYPVQLVVVGQENDEECGALAGFVERLCFNQEARSGLNEKVNTDQRCDGLIIKTYLAAHSVRLLDAAQQVSLIFKWKDQRYRTAPVRLRSSAHQVSDGRLWHVKMPQRAESLYIRNYFRAHLHETLKVDGVLHRGDRQVKVRLLDISAGGCRLLVPVREGVAWWQQLSNRSSEDDTADGEKLTCDVQLAFPSGEWLEGRGSIRSVYATRRGLFATVGICFDPDQEALEEQAMRIALETERESARLGEESHHDLLPAPLYQGRAPAVDIAQPVITHPDASGLQSVLEGVAAILCIQALRLAHDEPFDSDLIKQASQSLLKRLDQQPDELMYALVRLHGWPSIIRHCMLVAARLYLLATSEKLIDGAPEALLASALLHDLGKLVVHLPVRLSDEPDIRARQSEQLRQVLLRVLQGLHAVNWIARRFLEAALVNPHERLDGSGVPRGLNAGELDALSRMAAVVDKIDLLTYANDQHDGVRLHDIVPLVFADKSLDQGMVTCYVEYFGLFPVGSLVRFSGGALAWVLCLDETGLPAEVSVAVDDKSLDLVGGEVICARQFASRLGKLKGHAAPRYLEALR</sequence>
<comment type="caution">
    <text evidence="2">The sequence shown here is derived from an EMBL/GenBank/DDBJ whole genome shotgun (WGS) entry which is preliminary data.</text>
</comment>
<evidence type="ECO:0000313" key="3">
    <source>
        <dbReference type="Proteomes" id="UP000094291"/>
    </source>
</evidence>
<dbReference type="SUPFAM" id="SSF109604">
    <property type="entry name" value="HD-domain/PDEase-like"/>
    <property type="match status" value="1"/>
</dbReference>
<dbReference type="PROSITE" id="PS51832">
    <property type="entry name" value="HD_GYP"/>
    <property type="match status" value="1"/>
</dbReference>
<dbReference type="Proteomes" id="UP000094291">
    <property type="component" value="Unassembled WGS sequence"/>
</dbReference>
<keyword evidence="3" id="KW-1185">Reference proteome</keyword>
<evidence type="ECO:0000259" key="1">
    <source>
        <dbReference type="PROSITE" id="PS51832"/>
    </source>
</evidence>
<dbReference type="GO" id="GO:0035438">
    <property type="term" value="F:cyclic-di-GMP binding"/>
    <property type="evidence" value="ECO:0007669"/>
    <property type="project" value="InterPro"/>
</dbReference>
<dbReference type="STRING" id="197479.BFW38_06765"/>
<dbReference type="EMBL" id="MDTQ01000001">
    <property type="protein sequence ID" value="ODC03292.1"/>
    <property type="molecule type" value="Genomic_DNA"/>
</dbReference>
<dbReference type="AlphaFoldDB" id="A0A1E2V8U6"/>
<dbReference type="InterPro" id="IPR037522">
    <property type="entry name" value="HD_GYP_dom"/>
</dbReference>
<dbReference type="InterPro" id="IPR003607">
    <property type="entry name" value="HD/PDEase_dom"/>
</dbReference>
<dbReference type="CDD" id="cd00077">
    <property type="entry name" value="HDc"/>
    <property type="match status" value="1"/>
</dbReference>
<gene>
    <name evidence="2" type="ORF">BFW38_06765</name>
</gene>
<dbReference type="Pfam" id="PF07238">
    <property type="entry name" value="PilZ"/>
    <property type="match status" value="1"/>
</dbReference>
<name>A0A1E2V8U6_9GAMM</name>
<dbReference type="SUPFAM" id="SSF141371">
    <property type="entry name" value="PilZ domain-like"/>
    <property type="match status" value="1"/>
</dbReference>
<reference evidence="2 3" key="1">
    <citation type="submission" date="2016-08" db="EMBL/GenBank/DDBJ databases">
        <authorList>
            <person name="Seilhamer J.J."/>
        </authorList>
    </citation>
    <scope>NUCLEOTIDE SEQUENCE [LARGE SCALE GENOMIC DNA]</scope>
    <source>
        <strain evidence="2 3">PH27A</strain>
    </source>
</reference>
<proteinExistence type="predicted"/>
<feature type="domain" description="HD-GYP" evidence="1">
    <location>
        <begin position="358"/>
        <end position="554"/>
    </location>
</feature>
<accession>A0A1E2V8U6</accession>
<protein>
    <recommendedName>
        <fullName evidence="1">HD-GYP domain-containing protein</fullName>
    </recommendedName>
</protein>
<dbReference type="InterPro" id="IPR009875">
    <property type="entry name" value="PilZ_domain"/>
</dbReference>
<evidence type="ECO:0000313" key="2">
    <source>
        <dbReference type="EMBL" id="ODC03292.1"/>
    </source>
</evidence>
<dbReference type="Gene3D" id="2.40.10.220">
    <property type="entry name" value="predicted glycosyltransferase like domains"/>
    <property type="match status" value="1"/>
</dbReference>
<organism evidence="2 3">
    <name type="scientific">Terasakiispira papahanaumokuakeensis</name>
    <dbReference type="NCBI Taxonomy" id="197479"/>
    <lineage>
        <taxon>Bacteria</taxon>
        <taxon>Pseudomonadati</taxon>
        <taxon>Pseudomonadota</taxon>
        <taxon>Gammaproteobacteria</taxon>
        <taxon>Oceanospirillales</taxon>
        <taxon>Terasakiispira</taxon>
    </lineage>
</organism>
<dbReference type="GO" id="GO:0008081">
    <property type="term" value="F:phosphoric diester hydrolase activity"/>
    <property type="evidence" value="ECO:0007669"/>
    <property type="project" value="UniProtKB-ARBA"/>
</dbReference>
<dbReference type="Gene3D" id="1.10.3210.10">
    <property type="entry name" value="Hypothetical protein af1432"/>
    <property type="match status" value="1"/>
</dbReference>
<dbReference type="RefSeq" id="WP_068997708.1">
    <property type="nucleotide sequence ID" value="NZ_MDTQ01000001.1"/>
</dbReference>
<dbReference type="OrthoDB" id="9764808at2"/>